<comment type="similarity">
    <text evidence="1 5">Belongs to the 5-formyltetrahydrofolate cyclo-ligase family.</text>
</comment>
<dbReference type="RefSeq" id="WP_160953393.1">
    <property type="nucleotide sequence ID" value="NZ_WWEQ01000031.1"/>
</dbReference>
<dbReference type="InterPro" id="IPR037171">
    <property type="entry name" value="NagB/RpiA_transferase-like"/>
</dbReference>
<gene>
    <name evidence="6" type="ORF">GSY69_08295</name>
</gene>
<dbReference type="EC" id="6.3.3.2" evidence="5"/>
<dbReference type="GO" id="GO:0005524">
    <property type="term" value="F:ATP binding"/>
    <property type="evidence" value="ECO:0007669"/>
    <property type="project" value="UniProtKB-KW"/>
</dbReference>
<dbReference type="SUPFAM" id="SSF100950">
    <property type="entry name" value="NagB/RpiA/CoA transferase-like"/>
    <property type="match status" value="1"/>
</dbReference>
<dbReference type="PANTHER" id="PTHR23407">
    <property type="entry name" value="ATPASE INHIBITOR/5-FORMYLTETRAHYDROFOLATE CYCLO-LIGASE"/>
    <property type="match status" value="1"/>
</dbReference>
<evidence type="ECO:0000313" key="7">
    <source>
        <dbReference type="Proteomes" id="UP000469215"/>
    </source>
</evidence>
<name>A0A6N9H833_9MICO</name>
<evidence type="ECO:0000256" key="2">
    <source>
        <dbReference type="ARBA" id="ARBA00022741"/>
    </source>
</evidence>
<dbReference type="GO" id="GO:0030272">
    <property type="term" value="F:5-formyltetrahydrofolate cyclo-ligase activity"/>
    <property type="evidence" value="ECO:0007669"/>
    <property type="project" value="UniProtKB-EC"/>
</dbReference>
<feature type="binding site" evidence="4">
    <location>
        <position position="59"/>
    </location>
    <ligand>
        <name>substrate</name>
    </ligand>
</feature>
<protein>
    <recommendedName>
        <fullName evidence="5">5-formyltetrahydrofolate cyclo-ligase</fullName>
        <ecNumber evidence="5">6.3.3.2</ecNumber>
    </recommendedName>
</protein>
<dbReference type="GO" id="GO:0009396">
    <property type="term" value="P:folic acid-containing compound biosynthetic process"/>
    <property type="evidence" value="ECO:0007669"/>
    <property type="project" value="TreeGrafter"/>
</dbReference>
<comment type="cofactor">
    <cofactor evidence="5">
        <name>Mg(2+)</name>
        <dbReference type="ChEBI" id="CHEBI:18420"/>
    </cofactor>
</comment>
<dbReference type="EMBL" id="WWEQ01000031">
    <property type="protein sequence ID" value="MYM19966.1"/>
    <property type="molecule type" value="Genomic_DNA"/>
</dbReference>
<keyword evidence="2 4" id="KW-0547">Nucleotide-binding</keyword>
<dbReference type="AlphaFoldDB" id="A0A6N9H833"/>
<reference evidence="6 7" key="1">
    <citation type="submission" date="2020-01" db="EMBL/GenBank/DDBJ databases">
        <authorList>
            <person name="Deng T."/>
        </authorList>
    </citation>
    <scope>NUCLEOTIDE SEQUENCE [LARGE SCALE GENOMIC DNA]</scope>
    <source>
        <strain evidence="6 7">5221</strain>
    </source>
</reference>
<evidence type="ECO:0000256" key="4">
    <source>
        <dbReference type="PIRSR" id="PIRSR006806-1"/>
    </source>
</evidence>
<dbReference type="InterPro" id="IPR024185">
    <property type="entry name" value="FTHF_cligase-like_sf"/>
</dbReference>
<dbReference type="PANTHER" id="PTHR23407:SF1">
    <property type="entry name" value="5-FORMYLTETRAHYDROFOLATE CYCLO-LIGASE"/>
    <property type="match status" value="1"/>
</dbReference>
<accession>A0A6N9H833</accession>
<dbReference type="PIRSF" id="PIRSF006806">
    <property type="entry name" value="FTHF_cligase"/>
    <property type="match status" value="1"/>
</dbReference>
<dbReference type="Gene3D" id="3.40.50.10420">
    <property type="entry name" value="NagB/RpiA/CoA transferase-like"/>
    <property type="match status" value="1"/>
</dbReference>
<proteinExistence type="inferred from homology"/>
<dbReference type="NCBIfam" id="TIGR02727">
    <property type="entry name" value="MTHFS_bact"/>
    <property type="match status" value="1"/>
</dbReference>
<keyword evidence="3 4" id="KW-0067">ATP-binding</keyword>
<sequence>MSPDCAADEKAQLRARVRAARRSTAPARAALADAQLSAHVTAWAAGAQTLIAYAALPFEPCVDAALEAARSRGVRVLLPIARPGRALGFGALDGPIEGLPRAGRWQIREPAPTHTAAEALLASPAPSTALLVPGLAFDRAGMRLGNGGGFYDRTFGPDGGAGPLLARLRSAGLRVAGACRAAEVVDALPRAPWDLRAGAALTEAGRQEFRA</sequence>
<evidence type="ECO:0000313" key="6">
    <source>
        <dbReference type="EMBL" id="MYM19966.1"/>
    </source>
</evidence>
<comment type="caution">
    <text evidence="6">The sequence shown here is derived from an EMBL/GenBank/DDBJ whole genome shotgun (WGS) entry which is preliminary data.</text>
</comment>
<evidence type="ECO:0000256" key="5">
    <source>
        <dbReference type="RuleBase" id="RU361279"/>
    </source>
</evidence>
<dbReference type="InterPro" id="IPR002698">
    <property type="entry name" value="FTHF_cligase"/>
</dbReference>
<dbReference type="Pfam" id="PF01812">
    <property type="entry name" value="5-FTHF_cyc-lig"/>
    <property type="match status" value="1"/>
</dbReference>
<keyword evidence="6" id="KW-0436">Ligase</keyword>
<keyword evidence="5" id="KW-0460">Magnesium</keyword>
<dbReference type="Proteomes" id="UP000469215">
    <property type="component" value="Unassembled WGS sequence"/>
</dbReference>
<comment type="catalytic activity">
    <reaction evidence="5">
        <text>(6S)-5-formyl-5,6,7,8-tetrahydrofolate + ATP = (6R)-5,10-methenyltetrahydrofolate + ADP + phosphate</text>
        <dbReference type="Rhea" id="RHEA:10488"/>
        <dbReference type="ChEBI" id="CHEBI:30616"/>
        <dbReference type="ChEBI" id="CHEBI:43474"/>
        <dbReference type="ChEBI" id="CHEBI:57455"/>
        <dbReference type="ChEBI" id="CHEBI:57457"/>
        <dbReference type="ChEBI" id="CHEBI:456216"/>
        <dbReference type="EC" id="6.3.3.2"/>
    </reaction>
</comment>
<feature type="binding site" evidence="4">
    <location>
        <begin position="10"/>
        <end position="14"/>
    </location>
    <ligand>
        <name>ATP</name>
        <dbReference type="ChEBI" id="CHEBI:30616"/>
    </ligand>
</feature>
<keyword evidence="7" id="KW-1185">Reference proteome</keyword>
<keyword evidence="5" id="KW-0479">Metal-binding</keyword>
<evidence type="ECO:0000256" key="3">
    <source>
        <dbReference type="ARBA" id="ARBA00022840"/>
    </source>
</evidence>
<organism evidence="6 7">
    <name type="scientific">Brevibacterium rongguiense</name>
    <dbReference type="NCBI Taxonomy" id="2695267"/>
    <lineage>
        <taxon>Bacteria</taxon>
        <taxon>Bacillati</taxon>
        <taxon>Actinomycetota</taxon>
        <taxon>Actinomycetes</taxon>
        <taxon>Micrococcales</taxon>
        <taxon>Brevibacteriaceae</taxon>
        <taxon>Brevibacterium</taxon>
    </lineage>
</organism>
<feature type="binding site" evidence="4">
    <location>
        <begin position="143"/>
        <end position="151"/>
    </location>
    <ligand>
        <name>ATP</name>
        <dbReference type="ChEBI" id="CHEBI:30616"/>
    </ligand>
</feature>
<dbReference type="GO" id="GO:0046872">
    <property type="term" value="F:metal ion binding"/>
    <property type="evidence" value="ECO:0007669"/>
    <property type="project" value="UniProtKB-KW"/>
</dbReference>
<dbReference type="GO" id="GO:0035999">
    <property type="term" value="P:tetrahydrofolate interconversion"/>
    <property type="evidence" value="ECO:0007669"/>
    <property type="project" value="TreeGrafter"/>
</dbReference>
<evidence type="ECO:0000256" key="1">
    <source>
        <dbReference type="ARBA" id="ARBA00010638"/>
    </source>
</evidence>